<dbReference type="SMART" id="SM00028">
    <property type="entry name" value="TPR"/>
    <property type="match status" value="6"/>
</dbReference>
<evidence type="ECO:0000259" key="8">
    <source>
        <dbReference type="PROSITE" id="PS50892"/>
    </source>
</evidence>
<feature type="compositionally biased region" description="Polar residues" evidence="6">
    <location>
        <begin position="1604"/>
        <end position="1620"/>
    </location>
</feature>
<dbReference type="PROSITE" id="PS50106">
    <property type="entry name" value="PDZ"/>
    <property type="match status" value="1"/>
</dbReference>
<feature type="region of interest" description="Disordered" evidence="6">
    <location>
        <begin position="1597"/>
        <end position="1620"/>
    </location>
</feature>
<dbReference type="InterPro" id="IPR001478">
    <property type="entry name" value="PDZ"/>
</dbReference>
<reference evidence="9 10" key="1">
    <citation type="submission" date="2016-09" db="EMBL/GenBank/DDBJ databases">
        <title>Extensive genetic diversity and differential bi-allelic expression allows diatom success in the polar Southern Ocean.</title>
        <authorList>
            <consortium name="DOE Joint Genome Institute"/>
            <person name="Mock T."/>
            <person name="Otillar R.P."/>
            <person name="Strauss J."/>
            <person name="Dupont C."/>
            <person name="Frickenhaus S."/>
            <person name="Maumus F."/>
            <person name="Mcmullan M."/>
            <person name="Sanges R."/>
            <person name="Schmutz J."/>
            <person name="Toseland A."/>
            <person name="Valas R."/>
            <person name="Veluchamy A."/>
            <person name="Ward B.J."/>
            <person name="Allen A."/>
            <person name="Barry K."/>
            <person name="Falciatore A."/>
            <person name="Ferrante M."/>
            <person name="Fortunato A.E."/>
            <person name="Gloeckner G."/>
            <person name="Gruber A."/>
            <person name="Hipkin R."/>
            <person name="Janech M."/>
            <person name="Kroth P."/>
            <person name="Leese F."/>
            <person name="Lindquist E."/>
            <person name="Lyon B.R."/>
            <person name="Martin J."/>
            <person name="Mayer C."/>
            <person name="Parker M."/>
            <person name="Quesneville H."/>
            <person name="Raymond J."/>
            <person name="Uhlig C."/>
            <person name="Valentin K.U."/>
            <person name="Worden A.Z."/>
            <person name="Armbrust E.V."/>
            <person name="Bowler C."/>
            <person name="Green B."/>
            <person name="Moulton V."/>
            <person name="Van Oosterhout C."/>
            <person name="Grigoriev I."/>
        </authorList>
    </citation>
    <scope>NUCLEOTIDE SEQUENCE [LARGE SCALE GENOMIC DNA]</scope>
    <source>
        <strain evidence="9 10">CCMP1102</strain>
    </source>
</reference>
<feature type="compositionally biased region" description="Low complexity" evidence="6">
    <location>
        <begin position="472"/>
        <end position="491"/>
    </location>
</feature>
<evidence type="ECO:0000256" key="2">
    <source>
        <dbReference type="ARBA" id="ARBA00022803"/>
    </source>
</evidence>
<dbReference type="Pfam" id="PF00023">
    <property type="entry name" value="Ank"/>
    <property type="match status" value="1"/>
</dbReference>
<dbReference type="GO" id="GO:0060090">
    <property type="term" value="F:molecular adaptor activity"/>
    <property type="evidence" value="ECO:0007669"/>
    <property type="project" value="TreeGrafter"/>
</dbReference>
<dbReference type="PROSITE" id="PS50297">
    <property type="entry name" value="ANK_REP_REGION"/>
    <property type="match status" value="1"/>
</dbReference>
<dbReference type="EMBL" id="KV784353">
    <property type="protein sequence ID" value="OEU22733.1"/>
    <property type="molecule type" value="Genomic_DNA"/>
</dbReference>
<dbReference type="InParanoid" id="A0A1E7FY36"/>
<feature type="domain" description="V-SNARE coiled-coil homology" evidence="8">
    <location>
        <begin position="1605"/>
        <end position="1665"/>
    </location>
</feature>
<dbReference type="InterPro" id="IPR002110">
    <property type="entry name" value="Ankyrin_rpt"/>
</dbReference>
<evidence type="ECO:0000256" key="5">
    <source>
        <dbReference type="PROSITE-ProRule" id="PRU00339"/>
    </source>
</evidence>
<evidence type="ECO:0000256" key="4">
    <source>
        <dbReference type="PROSITE-ProRule" id="PRU00290"/>
    </source>
</evidence>
<dbReference type="PROSITE" id="PS50892">
    <property type="entry name" value="V_SNARE"/>
    <property type="match status" value="1"/>
</dbReference>
<keyword evidence="1" id="KW-0677">Repeat</keyword>
<dbReference type="PROSITE" id="PS50088">
    <property type="entry name" value="ANK_REPEAT"/>
    <property type="match status" value="1"/>
</dbReference>
<dbReference type="SUPFAM" id="SSF50156">
    <property type="entry name" value="PDZ domain-like"/>
    <property type="match status" value="1"/>
</dbReference>
<dbReference type="Gene3D" id="2.30.42.10">
    <property type="match status" value="1"/>
</dbReference>
<dbReference type="PROSITE" id="PS50005">
    <property type="entry name" value="TPR"/>
    <property type="match status" value="2"/>
</dbReference>
<dbReference type="SUPFAM" id="SSF57903">
    <property type="entry name" value="FYVE/PHD zinc finger"/>
    <property type="match status" value="1"/>
</dbReference>
<feature type="compositionally biased region" description="Basic and acidic residues" evidence="6">
    <location>
        <begin position="663"/>
        <end position="675"/>
    </location>
</feature>
<dbReference type="Gene3D" id="1.25.40.20">
    <property type="entry name" value="Ankyrin repeat-containing domain"/>
    <property type="match status" value="1"/>
</dbReference>
<dbReference type="InterPro" id="IPR011990">
    <property type="entry name" value="TPR-like_helical_dom_sf"/>
</dbReference>
<dbReference type="CDD" id="cd15873">
    <property type="entry name" value="R-SNARE_STXBP5_6"/>
    <property type="match status" value="1"/>
</dbReference>
<dbReference type="Gene3D" id="1.20.5.110">
    <property type="match status" value="1"/>
</dbReference>
<feature type="repeat" description="TPR" evidence="5">
    <location>
        <begin position="107"/>
        <end position="140"/>
    </location>
</feature>
<dbReference type="PANTHER" id="PTHR45831">
    <property type="entry name" value="LD24721P"/>
    <property type="match status" value="1"/>
</dbReference>
<feature type="compositionally biased region" description="Polar residues" evidence="6">
    <location>
        <begin position="676"/>
        <end position="707"/>
    </location>
</feature>
<dbReference type="Proteomes" id="UP000095751">
    <property type="component" value="Unassembled WGS sequence"/>
</dbReference>
<dbReference type="GO" id="GO:0006620">
    <property type="term" value="P:post-translational protein targeting to endoplasmic reticulum membrane"/>
    <property type="evidence" value="ECO:0007669"/>
    <property type="project" value="TreeGrafter"/>
</dbReference>
<dbReference type="InterPro" id="IPR036034">
    <property type="entry name" value="PDZ_sf"/>
</dbReference>
<feature type="region of interest" description="Disordered" evidence="6">
    <location>
        <begin position="1"/>
        <end position="104"/>
    </location>
</feature>
<proteinExistence type="predicted"/>
<evidence type="ECO:0000256" key="1">
    <source>
        <dbReference type="ARBA" id="ARBA00022737"/>
    </source>
</evidence>
<feature type="region of interest" description="Disordered" evidence="6">
    <location>
        <begin position="289"/>
        <end position="337"/>
    </location>
</feature>
<feature type="compositionally biased region" description="Basic and acidic residues" evidence="6">
    <location>
        <begin position="774"/>
        <end position="784"/>
    </location>
</feature>
<feature type="region of interest" description="Disordered" evidence="6">
    <location>
        <begin position="1378"/>
        <end position="1405"/>
    </location>
</feature>
<keyword evidence="2 5" id="KW-0802">TPR repeat</keyword>
<dbReference type="InterPro" id="IPR011011">
    <property type="entry name" value="Znf_FYVE_PHD"/>
</dbReference>
<dbReference type="InterPro" id="IPR019734">
    <property type="entry name" value="TPR_rpt"/>
</dbReference>
<gene>
    <name evidence="9" type="ORF">FRACYDRAFT_232892</name>
</gene>
<feature type="compositionally biased region" description="Basic and acidic residues" evidence="6">
    <location>
        <begin position="1384"/>
        <end position="1397"/>
    </location>
</feature>
<dbReference type="KEGG" id="fcy:FRACYDRAFT_232892"/>
<keyword evidence="3" id="KW-0040">ANK repeat</keyword>
<feature type="repeat" description="ANK" evidence="3">
    <location>
        <begin position="1099"/>
        <end position="1131"/>
    </location>
</feature>
<dbReference type="OrthoDB" id="2423701at2759"/>
<organism evidence="9 10">
    <name type="scientific">Fragilariopsis cylindrus CCMP1102</name>
    <dbReference type="NCBI Taxonomy" id="635003"/>
    <lineage>
        <taxon>Eukaryota</taxon>
        <taxon>Sar</taxon>
        <taxon>Stramenopiles</taxon>
        <taxon>Ochrophyta</taxon>
        <taxon>Bacillariophyta</taxon>
        <taxon>Bacillariophyceae</taxon>
        <taxon>Bacillariophycidae</taxon>
        <taxon>Bacillariales</taxon>
        <taxon>Bacillariaceae</taxon>
        <taxon>Fragilariopsis</taxon>
    </lineage>
</organism>
<feature type="region of interest" description="Disordered" evidence="6">
    <location>
        <begin position="469"/>
        <end position="503"/>
    </location>
</feature>
<keyword evidence="10" id="KW-1185">Reference proteome</keyword>
<dbReference type="Gene3D" id="1.25.40.10">
    <property type="entry name" value="Tetratricopeptide repeat domain"/>
    <property type="match status" value="2"/>
</dbReference>
<name>A0A1E7FY36_9STRA</name>
<dbReference type="InterPro" id="IPR047150">
    <property type="entry name" value="SGT"/>
</dbReference>
<feature type="compositionally biased region" description="Polar residues" evidence="6">
    <location>
        <begin position="293"/>
        <end position="311"/>
    </location>
</feature>
<evidence type="ECO:0008006" key="11">
    <source>
        <dbReference type="Google" id="ProtNLM"/>
    </source>
</evidence>
<dbReference type="InterPro" id="IPR036770">
    <property type="entry name" value="Ankyrin_rpt-contain_sf"/>
</dbReference>
<dbReference type="SUPFAM" id="SSF48452">
    <property type="entry name" value="TPR-like"/>
    <property type="match status" value="2"/>
</dbReference>
<dbReference type="InterPro" id="IPR013083">
    <property type="entry name" value="Znf_RING/FYVE/PHD"/>
</dbReference>
<accession>A0A1E7FY36</accession>
<feature type="region of interest" description="Disordered" evidence="6">
    <location>
        <begin position="656"/>
        <end position="807"/>
    </location>
</feature>
<feature type="compositionally biased region" description="Acidic residues" evidence="6">
    <location>
        <begin position="743"/>
        <end position="752"/>
    </location>
</feature>
<dbReference type="GO" id="GO:0072380">
    <property type="term" value="C:TRC complex"/>
    <property type="evidence" value="ECO:0007669"/>
    <property type="project" value="TreeGrafter"/>
</dbReference>
<protein>
    <recommendedName>
        <fullName evidence="11">TPR-like protein</fullName>
    </recommendedName>
</protein>
<dbReference type="PANTHER" id="PTHR45831:SF4">
    <property type="match status" value="1"/>
</dbReference>
<dbReference type="GO" id="GO:0016020">
    <property type="term" value="C:membrane"/>
    <property type="evidence" value="ECO:0007669"/>
    <property type="project" value="TreeGrafter"/>
</dbReference>
<feature type="domain" description="PDZ" evidence="7">
    <location>
        <begin position="553"/>
        <end position="630"/>
    </location>
</feature>
<dbReference type="SUPFAM" id="SSF48403">
    <property type="entry name" value="Ankyrin repeat"/>
    <property type="match status" value="1"/>
</dbReference>
<keyword evidence="4" id="KW-0175">Coiled coil</keyword>
<evidence type="ECO:0000313" key="9">
    <source>
        <dbReference type="EMBL" id="OEU22733.1"/>
    </source>
</evidence>
<feature type="compositionally biased region" description="Acidic residues" evidence="6">
    <location>
        <begin position="319"/>
        <end position="337"/>
    </location>
</feature>
<dbReference type="InterPro" id="IPR042855">
    <property type="entry name" value="V_SNARE_CC"/>
</dbReference>
<feature type="compositionally biased region" description="Polar residues" evidence="6">
    <location>
        <begin position="34"/>
        <end position="45"/>
    </location>
</feature>
<feature type="compositionally biased region" description="Acidic residues" evidence="6">
    <location>
        <begin position="760"/>
        <end position="769"/>
    </location>
</feature>
<evidence type="ECO:0000259" key="7">
    <source>
        <dbReference type="PROSITE" id="PS50106"/>
    </source>
</evidence>
<dbReference type="SUPFAM" id="SSF58038">
    <property type="entry name" value="SNARE fusion complex"/>
    <property type="match status" value="1"/>
</dbReference>
<feature type="repeat" description="TPR" evidence="5">
    <location>
        <begin position="178"/>
        <end position="211"/>
    </location>
</feature>
<dbReference type="Gene3D" id="3.30.40.10">
    <property type="entry name" value="Zinc/RING finger domain, C3HC4 (zinc finger)"/>
    <property type="match status" value="1"/>
</dbReference>
<evidence type="ECO:0000256" key="6">
    <source>
        <dbReference type="SAM" id="MobiDB-lite"/>
    </source>
</evidence>
<feature type="compositionally biased region" description="Polar residues" evidence="6">
    <location>
        <begin position="61"/>
        <end position="93"/>
    </location>
</feature>
<evidence type="ECO:0000313" key="10">
    <source>
        <dbReference type="Proteomes" id="UP000095751"/>
    </source>
</evidence>
<dbReference type="SMART" id="SM00248">
    <property type="entry name" value="ANK"/>
    <property type="match status" value="3"/>
</dbReference>
<dbReference type="CDD" id="cd00065">
    <property type="entry name" value="FYVE_like_SF"/>
    <property type="match status" value="1"/>
</dbReference>
<dbReference type="CDD" id="cd00136">
    <property type="entry name" value="PDZ_canonical"/>
    <property type="match status" value="1"/>
</dbReference>
<sequence>MTPISSPQMQAPPLDEDYDYYSTKAPTGPAQSKGLVSTAMSSKQQPRVRKGLGAMPRSVPEQPTQGNSIREQQQQQHRGVNSPSNEVEQQQQGLDPPASSPNNEIKTERMKALGNKHMAAQEYTRAYNAYSAALQLSPVGPSSHVFLSNRSAALLSLKRYSAAAIDARRAIALAPTFGKAHARLGQSLYFLKDYEGAVTAYEDAIHYEPDNPITKTYLEKARSKWNRQKEKSLRNRSAGDVSVLTAESSIQPTIANSVATDPNASAAVVTTGFRGQSKAIMRAVGGSLPANKNRLNVNTNSKKQITPTLNEGTPLESQGEYEDEDDEDEDDFNLEDPDFDEALRIQERANRYLANKNYKYAIEEYTAALFLIPDDENLSPELHLGRAHALNGSRRHESAKIDSQLALKIKPTPEAYSTLAKSLFYMKDYEGSIVAFGQCKQLLPPGETLSMFDRAYLQKAEAAIQNELKHGTNQSTMSSSQSVSSNRTTSRLGSSAPIPKLKPPKFVSREEALTRTPNMPAMPKQWPQQSPRESKGVKHYGEEREVIFLSEALGIKLNRGPDGVVRVIEVSPDIPGSPIAREGIIEMGDVIREAAGVDIRRPITNIMWGDTVALIKMAPRPIVLVVAKEFTESIMDERKRAAQNALSPTSAVQYFPSNASTEESVKQQMEREVELKQQQQDENVGTQVETQSELDQRTELTISSNIVEENKTSRAEIATSDEEEARSTSGEVNVLHTGKSLLDEDETDEVDVIDTKSNVVDDDEEEETSSIDQSDGKAGGREIETEVEEEQNEESQQMEVDVSNRTNGGSEIEEKALHIDLRHEEAALLGAEIIFENNKDRCYNGWDNLRWMAYSGIRKISAAEPVYRYSKGRNGLLWNTDEYEQRKLAVYEHPNVILILREASCLAELRDLMELPHDAKFDESALSAHLFVESVIDPKTAKLRLSPLTTATSIIPEMRNECARRRSTFELINPAESISLSAVRLRKDGEKSSFTDSGAFLETSGVEYVLIKSICSAYELSHDANELQYNDFAWKHQIILGTLHSFVVLGNQKHLDLAIHQALRSKDGQSNLDVAIQQASEKQNPRFLNPRIIDAMDESGKTALHYACESRFSSAVDLLAKAGADVNLRIEDLTPCHICSKMLDFNSLATILAVSRRPNEVDYLGRSPMYLAITEGRSVGGRSNPLALERCIEIMAKFGGQVGELLENRHPASVLASQFQADELAILLKYSRCKYPLHVTKQEELGISLSALYQYPVHSTLISLKRRLHDLTASCEDGRQLWRECAGVDTEVNKTLKVLFSFGFEPNERIEGLSNVFRGMGELMDHIGFTPMQIILAATLDVLGKMEDLGEVLYVKITDMLVNIMECLILHGGRISPDPPPLSRSEDRRQLSRKDDSTVANNDEIESRSNAKSIIRSQVKTQGSVELTILLGKSKLSEAQSFWKHLKIAPAPSNIVLHDDKSNVIENSLAPGGSDDRNCSICWKKFGMMTRKHRCRISRRFICDECSTRRIFDNDEEHRVSDGQFLLAKAEELKKTSRMLGAAKVQEQGINQVTQEVKEKQSSGGVAARLERLEAEENAGRDSLFGGIMATVTKALGESESSKDNSQTESDSLAGLSNQLNQTRDVLNERGEKLSTLSDKSDKLVTASQDFAAMAKELNRKSNQGFFSW</sequence>
<evidence type="ECO:0000256" key="3">
    <source>
        <dbReference type="PROSITE-ProRule" id="PRU00023"/>
    </source>
</evidence>